<reference evidence="1" key="1">
    <citation type="submission" date="2018-10" db="EMBL/GenBank/DDBJ databases">
        <authorList>
            <person name="Plewniak F."/>
        </authorList>
    </citation>
    <scope>NUCLEOTIDE SEQUENCE</scope>
</reference>
<organism evidence="1">
    <name type="scientific">mine drainage metagenome</name>
    <dbReference type="NCBI Taxonomy" id="410659"/>
    <lineage>
        <taxon>unclassified sequences</taxon>
        <taxon>metagenomes</taxon>
        <taxon>ecological metagenomes</taxon>
    </lineage>
</organism>
<dbReference type="AlphaFoldDB" id="A0A3P3ZNT1"/>
<protein>
    <submittedName>
        <fullName evidence="1">Uncharacterized protein</fullName>
    </submittedName>
</protein>
<dbReference type="EMBL" id="UOYP01000241">
    <property type="protein sequence ID" value="VAY88510.1"/>
    <property type="molecule type" value="Genomic_DNA"/>
</dbReference>
<sequence length="64" mass="7754">MKYLINGSKCIVTKTRPIHQIKRRQFLRAKMHFHGAFYLKSTIMVRTEGYQKIMFYYSFLMAQC</sequence>
<evidence type="ECO:0000313" key="1">
    <source>
        <dbReference type="EMBL" id="VAY88510.1"/>
    </source>
</evidence>
<name>A0A3P3ZNT1_9ZZZZ</name>
<accession>A0A3P3ZNT1</accession>
<proteinExistence type="predicted"/>
<gene>
    <name evidence="1" type="ORF">CARN8_3150002</name>
</gene>